<evidence type="ECO:0000256" key="4">
    <source>
        <dbReference type="RuleBase" id="RU361169"/>
    </source>
</evidence>
<protein>
    <submittedName>
        <fullName evidence="5">Glycosyl hydrolase family 28 protein</fullName>
    </submittedName>
</protein>
<dbReference type="InterPro" id="IPR000743">
    <property type="entry name" value="Glyco_hydro_28"/>
</dbReference>
<organism evidence="5 6">
    <name type="scientific">Muricoprocola aceti</name>
    <dbReference type="NCBI Taxonomy" id="2981772"/>
    <lineage>
        <taxon>Bacteria</taxon>
        <taxon>Bacillati</taxon>
        <taxon>Bacillota</taxon>
        <taxon>Clostridia</taxon>
        <taxon>Lachnospirales</taxon>
        <taxon>Lachnospiraceae</taxon>
        <taxon>Muricoprocola</taxon>
    </lineage>
</organism>
<dbReference type="Pfam" id="PF00295">
    <property type="entry name" value="Glyco_hydro_28"/>
    <property type="match status" value="1"/>
</dbReference>
<name>A0ABT2SJ72_9FIRM</name>
<evidence type="ECO:0000256" key="1">
    <source>
        <dbReference type="ARBA" id="ARBA00008834"/>
    </source>
</evidence>
<dbReference type="Gene3D" id="2.160.20.10">
    <property type="entry name" value="Single-stranded right-handed beta-helix, Pectin lyase-like"/>
    <property type="match status" value="1"/>
</dbReference>
<sequence length="279" mass="31228">MLLSESIILQSKKCCVCIFCEEVDIHSVRILNNRMMANCDGIDPDHCKHVRITNCHIEAADDCIVLKTTEANSQYGDCEDILISNCTLASTSAAIKIGTESVNDFRNIVVTGCSIYDANRGISFQLRDQGNIENVLISNYMIQTRNSSECWWGCAEPVNITTINRRDDIPSGKIRGLSLTNLRCIGEGSIYIAGKDSSPIEDLTLDNIRLTLEKNSKYPIKGYDFRPCSGPSFQEGKIHGIYVKNAKDVTVRNIKVTVQEEMQEWVDRDICFENAVVNK</sequence>
<dbReference type="GO" id="GO:0016787">
    <property type="term" value="F:hydrolase activity"/>
    <property type="evidence" value="ECO:0007669"/>
    <property type="project" value="UniProtKB-KW"/>
</dbReference>
<dbReference type="SMART" id="SM00710">
    <property type="entry name" value="PbH1"/>
    <property type="match status" value="4"/>
</dbReference>
<comment type="caution">
    <text evidence="5">The sequence shown here is derived from an EMBL/GenBank/DDBJ whole genome shotgun (WGS) entry which is preliminary data.</text>
</comment>
<reference evidence="5 6" key="1">
    <citation type="journal article" date="2021" name="ISME Commun">
        <title>Automated analysis of genomic sequences facilitates high-throughput and comprehensive description of bacteria.</title>
        <authorList>
            <person name="Hitch T.C.A."/>
        </authorList>
    </citation>
    <scope>NUCLEOTIDE SEQUENCE [LARGE SCALE GENOMIC DNA]</scope>
    <source>
        <strain evidence="5 6">Sanger_29</strain>
    </source>
</reference>
<dbReference type="InterPro" id="IPR012334">
    <property type="entry name" value="Pectin_lyas_fold"/>
</dbReference>
<gene>
    <name evidence="5" type="ORF">OCV47_04190</name>
</gene>
<evidence type="ECO:0000313" key="6">
    <source>
        <dbReference type="Proteomes" id="UP001652338"/>
    </source>
</evidence>
<evidence type="ECO:0000313" key="5">
    <source>
        <dbReference type="EMBL" id="MCU6724567.1"/>
    </source>
</evidence>
<evidence type="ECO:0000256" key="2">
    <source>
        <dbReference type="ARBA" id="ARBA00022801"/>
    </source>
</evidence>
<proteinExistence type="inferred from homology"/>
<dbReference type="PANTHER" id="PTHR31339:SF9">
    <property type="entry name" value="PLASMIN AND FIBRONECTIN-BINDING PROTEIN A"/>
    <property type="match status" value="1"/>
</dbReference>
<dbReference type="InterPro" id="IPR051801">
    <property type="entry name" value="GH28_Enzymes"/>
</dbReference>
<dbReference type="PANTHER" id="PTHR31339">
    <property type="entry name" value="PECTIN LYASE-RELATED"/>
    <property type="match status" value="1"/>
</dbReference>
<comment type="similarity">
    <text evidence="1 4">Belongs to the glycosyl hydrolase 28 family.</text>
</comment>
<accession>A0ABT2SJ72</accession>
<dbReference type="SUPFAM" id="SSF51126">
    <property type="entry name" value="Pectin lyase-like"/>
    <property type="match status" value="1"/>
</dbReference>
<dbReference type="InterPro" id="IPR006626">
    <property type="entry name" value="PbH1"/>
</dbReference>
<dbReference type="EMBL" id="JAOQKE010000003">
    <property type="protein sequence ID" value="MCU6724567.1"/>
    <property type="molecule type" value="Genomic_DNA"/>
</dbReference>
<keyword evidence="3 4" id="KW-0326">Glycosidase</keyword>
<evidence type="ECO:0000256" key="3">
    <source>
        <dbReference type="ARBA" id="ARBA00023295"/>
    </source>
</evidence>
<keyword evidence="2 4" id="KW-0378">Hydrolase</keyword>
<keyword evidence="6" id="KW-1185">Reference proteome</keyword>
<dbReference type="Proteomes" id="UP001652338">
    <property type="component" value="Unassembled WGS sequence"/>
</dbReference>
<dbReference type="InterPro" id="IPR011050">
    <property type="entry name" value="Pectin_lyase_fold/virulence"/>
</dbReference>